<dbReference type="Proteomes" id="UP001275084">
    <property type="component" value="Unassembled WGS sequence"/>
</dbReference>
<dbReference type="EMBL" id="JAUIQD010000004">
    <property type="protein sequence ID" value="KAK3353836.1"/>
    <property type="molecule type" value="Genomic_DNA"/>
</dbReference>
<protein>
    <recommendedName>
        <fullName evidence="1">PhnB-like domain-containing protein</fullName>
    </recommendedName>
</protein>
<comment type="caution">
    <text evidence="2">The sequence shown here is derived from an EMBL/GenBank/DDBJ whole genome shotgun (WGS) entry which is preliminary data.</text>
</comment>
<dbReference type="PANTHER" id="PTHR33990">
    <property type="entry name" value="PROTEIN YJDN-RELATED"/>
    <property type="match status" value="1"/>
</dbReference>
<reference evidence="2" key="1">
    <citation type="journal article" date="2023" name="Mol. Phylogenet. Evol.">
        <title>Genome-scale phylogeny and comparative genomics of the fungal order Sordariales.</title>
        <authorList>
            <person name="Hensen N."/>
            <person name="Bonometti L."/>
            <person name="Westerberg I."/>
            <person name="Brannstrom I.O."/>
            <person name="Guillou S."/>
            <person name="Cros-Aarteil S."/>
            <person name="Calhoun S."/>
            <person name="Haridas S."/>
            <person name="Kuo A."/>
            <person name="Mondo S."/>
            <person name="Pangilinan J."/>
            <person name="Riley R."/>
            <person name="LaButti K."/>
            <person name="Andreopoulos B."/>
            <person name="Lipzen A."/>
            <person name="Chen C."/>
            <person name="Yan M."/>
            <person name="Daum C."/>
            <person name="Ng V."/>
            <person name="Clum A."/>
            <person name="Steindorff A."/>
            <person name="Ohm R.A."/>
            <person name="Martin F."/>
            <person name="Silar P."/>
            <person name="Natvig D.O."/>
            <person name="Lalanne C."/>
            <person name="Gautier V."/>
            <person name="Ament-Velasquez S.L."/>
            <person name="Kruys A."/>
            <person name="Hutchinson M.I."/>
            <person name="Powell A.J."/>
            <person name="Barry K."/>
            <person name="Miller A.N."/>
            <person name="Grigoriev I.V."/>
            <person name="Debuchy R."/>
            <person name="Gladieux P."/>
            <person name="Hiltunen Thoren M."/>
            <person name="Johannesson H."/>
        </authorList>
    </citation>
    <scope>NUCLEOTIDE SEQUENCE</scope>
    <source>
        <strain evidence="2">CBS 955.72</strain>
    </source>
</reference>
<dbReference type="AlphaFoldDB" id="A0AAJ0HJK0"/>
<dbReference type="InterPro" id="IPR029068">
    <property type="entry name" value="Glyas_Bleomycin-R_OHBP_Dase"/>
</dbReference>
<reference evidence="2" key="2">
    <citation type="submission" date="2023-06" db="EMBL/GenBank/DDBJ databases">
        <authorList>
            <consortium name="Lawrence Berkeley National Laboratory"/>
            <person name="Haridas S."/>
            <person name="Hensen N."/>
            <person name="Bonometti L."/>
            <person name="Westerberg I."/>
            <person name="Brannstrom I.O."/>
            <person name="Guillou S."/>
            <person name="Cros-Aarteil S."/>
            <person name="Calhoun S."/>
            <person name="Kuo A."/>
            <person name="Mondo S."/>
            <person name="Pangilinan J."/>
            <person name="Riley R."/>
            <person name="Labutti K."/>
            <person name="Andreopoulos B."/>
            <person name="Lipzen A."/>
            <person name="Chen C."/>
            <person name="Yanf M."/>
            <person name="Daum C."/>
            <person name="Ng V."/>
            <person name="Clum A."/>
            <person name="Steindorff A."/>
            <person name="Ohm R."/>
            <person name="Martin F."/>
            <person name="Silar P."/>
            <person name="Natvig D."/>
            <person name="Lalanne C."/>
            <person name="Gautier V."/>
            <person name="Ament-Velasquez S.L."/>
            <person name="Kruys A."/>
            <person name="Hutchinson M.I."/>
            <person name="Powell A.J."/>
            <person name="Barry K."/>
            <person name="Miller A.N."/>
            <person name="Grigoriev I.V."/>
            <person name="Debuchy R."/>
            <person name="Gladieux P."/>
            <person name="Thoren M.H."/>
            <person name="Johannesson H."/>
        </authorList>
    </citation>
    <scope>NUCLEOTIDE SEQUENCE</scope>
    <source>
        <strain evidence="2">CBS 955.72</strain>
    </source>
</reference>
<evidence type="ECO:0000313" key="2">
    <source>
        <dbReference type="EMBL" id="KAK3353836.1"/>
    </source>
</evidence>
<feature type="domain" description="PhnB-like" evidence="1">
    <location>
        <begin position="41"/>
        <end position="75"/>
    </location>
</feature>
<dbReference type="InterPro" id="IPR028973">
    <property type="entry name" value="PhnB-like"/>
</dbReference>
<dbReference type="SUPFAM" id="SSF54593">
    <property type="entry name" value="Glyoxalase/Bleomycin resistance protein/Dihydroxybiphenyl dioxygenase"/>
    <property type="match status" value="1"/>
</dbReference>
<organism evidence="2 3">
    <name type="scientific">Lasiosphaeria hispida</name>
    <dbReference type="NCBI Taxonomy" id="260671"/>
    <lineage>
        <taxon>Eukaryota</taxon>
        <taxon>Fungi</taxon>
        <taxon>Dikarya</taxon>
        <taxon>Ascomycota</taxon>
        <taxon>Pezizomycotina</taxon>
        <taxon>Sordariomycetes</taxon>
        <taxon>Sordariomycetidae</taxon>
        <taxon>Sordariales</taxon>
        <taxon>Lasiosphaeriaceae</taxon>
        <taxon>Lasiosphaeria</taxon>
    </lineage>
</organism>
<dbReference type="Pfam" id="PF06983">
    <property type="entry name" value="3-dmu-9_3-mt"/>
    <property type="match status" value="1"/>
</dbReference>
<gene>
    <name evidence="2" type="ORF">B0T25DRAFT_591216</name>
</gene>
<evidence type="ECO:0000259" key="1">
    <source>
        <dbReference type="Pfam" id="PF06983"/>
    </source>
</evidence>
<dbReference type="Gene3D" id="3.10.180.10">
    <property type="entry name" value="2,3-Dihydroxybiphenyl 1,2-Dioxygenase, domain 1"/>
    <property type="match status" value="1"/>
</dbReference>
<name>A0AAJ0HJK0_9PEZI</name>
<accession>A0AAJ0HJK0</accession>
<evidence type="ECO:0000313" key="3">
    <source>
        <dbReference type="Proteomes" id="UP001275084"/>
    </source>
</evidence>
<sequence length="119" mass="13413">MPRQIHYGFLILTNSRTTHIQWYLAVGRETYGQELGAVLFDEVNYYWGKLGEGGDPAHRQCSWVQDRFGMSWQVVPAVLKGMLTSKDMEAAGWAMVAMMGIGKLDIVELRRAFDGEAGK</sequence>
<proteinExistence type="predicted"/>
<keyword evidence="3" id="KW-1185">Reference proteome</keyword>